<dbReference type="AlphaFoldDB" id="A0A7K6WR84"/>
<dbReference type="Pfam" id="PF00665">
    <property type="entry name" value="rve"/>
    <property type="match status" value="1"/>
</dbReference>
<evidence type="ECO:0000256" key="3">
    <source>
        <dbReference type="ARBA" id="ARBA00022722"/>
    </source>
</evidence>
<feature type="domain" description="Integrase catalytic" evidence="7">
    <location>
        <begin position="1"/>
        <end position="133"/>
    </location>
</feature>
<proteinExistence type="predicted"/>
<protein>
    <submittedName>
        <fullName evidence="8">POL4 protein</fullName>
    </submittedName>
</protein>
<dbReference type="Proteomes" id="UP000516988">
    <property type="component" value="Unassembled WGS sequence"/>
</dbReference>
<dbReference type="GO" id="GO:0003964">
    <property type="term" value="F:RNA-directed DNA polymerase activity"/>
    <property type="evidence" value="ECO:0007669"/>
    <property type="project" value="UniProtKB-KW"/>
</dbReference>
<evidence type="ECO:0000256" key="5">
    <source>
        <dbReference type="ARBA" id="ARBA00022801"/>
    </source>
</evidence>
<gene>
    <name evidence="8" type="primary">Pol_2</name>
    <name evidence="8" type="ORF">STECAR_R16001</name>
</gene>
<evidence type="ECO:0000256" key="2">
    <source>
        <dbReference type="ARBA" id="ARBA00022695"/>
    </source>
</evidence>
<keyword evidence="5" id="KW-0378">Hydrolase</keyword>
<dbReference type="PANTHER" id="PTHR41694">
    <property type="entry name" value="ENDOGENOUS RETROVIRUS GROUP K MEMBER POL PROTEIN"/>
    <property type="match status" value="1"/>
</dbReference>
<dbReference type="PROSITE" id="PS50994">
    <property type="entry name" value="INTEGRASE"/>
    <property type="match status" value="1"/>
</dbReference>
<feature type="non-terminal residue" evidence="8">
    <location>
        <position position="1"/>
    </location>
</feature>
<dbReference type="GO" id="GO:0004519">
    <property type="term" value="F:endonuclease activity"/>
    <property type="evidence" value="ECO:0007669"/>
    <property type="project" value="UniProtKB-KW"/>
</dbReference>
<keyword evidence="2" id="KW-0548">Nucleotidyltransferase</keyword>
<evidence type="ECO:0000256" key="6">
    <source>
        <dbReference type="ARBA" id="ARBA00022918"/>
    </source>
</evidence>
<keyword evidence="9" id="KW-1185">Reference proteome</keyword>
<name>A0A7K6WR84_STECA</name>
<keyword evidence="6" id="KW-0695">RNA-directed DNA polymerase</keyword>
<accession>A0A7K6WR84</accession>
<dbReference type="Gene3D" id="3.30.420.10">
    <property type="entry name" value="Ribonuclease H-like superfamily/Ribonuclease H"/>
    <property type="match status" value="1"/>
</dbReference>
<evidence type="ECO:0000313" key="8">
    <source>
        <dbReference type="EMBL" id="NWX48765.1"/>
    </source>
</evidence>
<keyword evidence="4" id="KW-0255">Endonuclease</keyword>
<evidence type="ECO:0000259" key="7">
    <source>
        <dbReference type="PROSITE" id="PS50994"/>
    </source>
</evidence>
<dbReference type="InterPro" id="IPR036397">
    <property type="entry name" value="RNaseH_sf"/>
</dbReference>
<dbReference type="GO" id="GO:0003676">
    <property type="term" value="F:nucleic acid binding"/>
    <property type="evidence" value="ECO:0007669"/>
    <property type="project" value="InterPro"/>
</dbReference>
<dbReference type="InterPro" id="IPR001584">
    <property type="entry name" value="Integrase_cat-core"/>
</dbReference>
<dbReference type="EMBL" id="VZSC01014088">
    <property type="protein sequence ID" value="NWX48765.1"/>
    <property type="molecule type" value="Genomic_DNA"/>
</dbReference>
<feature type="non-terminal residue" evidence="8">
    <location>
        <position position="133"/>
    </location>
</feature>
<sequence length="133" mass="15237">RPFEEVQIDFTPLPKVGRIKDLLVIVDHLTQWVEAYPVARATAQAVAKILLEHLIPRYGLIQYVDSDQGSHFTSKVIKLLCQSLGVQWEYLTPWHPQGSGKVERMSQTMKQQLAKLMIETQMPWTKCLPLALL</sequence>
<dbReference type="OrthoDB" id="9906983at2759"/>
<dbReference type="GO" id="GO:0015074">
    <property type="term" value="P:DNA integration"/>
    <property type="evidence" value="ECO:0007669"/>
    <property type="project" value="InterPro"/>
</dbReference>
<comment type="caution">
    <text evidence="8">The sequence shown here is derived from an EMBL/GenBank/DDBJ whole genome shotgun (WGS) entry which is preliminary data.</text>
</comment>
<dbReference type="SUPFAM" id="SSF53098">
    <property type="entry name" value="Ribonuclease H-like"/>
    <property type="match status" value="1"/>
</dbReference>
<evidence type="ECO:0000256" key="1">
    <source>
        <dbReference type="ARBA" id="ARBA00022679"/>
    </source>
</evidence>
<keyword evidence="1" id="KW-0808">Transferase</keyword>
<reference evidence="8 9" key="1">
    <citation type="submission" date="2019-09" db="EMBL/GenBank/DDBJ databases">
        <title>Bird 10,000 Genomes (B10K) Project - Family phase.</title>
        <authorList>
            <person name="Zhang G."/>
        </authorList>
    </citation>
    <scope>NUCLEOTIDE SEQUENCE [LARGE SCALE GENOMIC DNA]</scope>
    <source>
        <strain evidence="8">OUT-0004</strain>
    </source>
</reference>
<dbReference type="GO" id="GO:0016787">
    <property type="term" value="F:hydrolase activity"/>
    <property type="evidence" value="ECO:0007669"/>
    <property type="project" value="UniProtKB-KW"/>
</dbReference>
<evidence type="ECO:0000256" key="4">
    <source>
        <dbReference type="ARBA" id="ARBA00022759"/>
    </source>
</evidence>
<dbReference type="PANTHER" id="PTHR41694:SF5">
    <property type="entry name" value="RIBONUCLEASE H"/>
    <property type="match status" value="1"/>
</dbReference>
<evidence type="ECO:0000313" key="9">
    <source>
        <dbReference type="Proteomes" id="UP000516988"/>
    </source>
</evidence>
<organism evidence="8 9">
    <name type="scientific">Steatornis caripensis</name>
    <name type="common">Oilbird</name>
    <dbReference type="NCBI Taxonomy" id="48435"/>
    <lineage>
        <taxon>Eukaryota</taxon>
        <taxon>Metazoa</taxon>
        <taxon>Chordata</taxon>
        <taxon>Craniata</taxon>
        <taxon>Vertebrata</taxon>
        <taxon>Euteleostomi</taxon>
        <taxon>Archelosauria</taxon>
        <taxon>Archosauria</taxon>
        <taxon>Dinosauria</taxon>
        <taxon>Saurischia</taxon>
        <taxon>Theropoda</taxon>
        <taxon>Coelurosauria</taxon>
        <taxon>Aves</taxon>
        <taxon>Neognathae</taxon>
        <taxon>Neoaves</taxon>
        <taxon>Strisores</taxon>
        <taxon>Caprimulgiformes</taxon>
        <taxon>Steatornithidae</taxon>
        <taxon>Steatornis</taxon>
    </lineage>
</organism>
<keyword evidence="3" id="KW-0540">Nuclease</keyword>
<dbReference type="InterPro" id="IPR012337">
    <property type="entry name" value="RNaseH-like_sf"/>
</dbReference>